<organism evidence="2 3">
    <name type="scientific">Actinomadura namibiensis</name>
    <dbReference type="NCBI Taxonomy" id="182080"/>
    <lineage>
        <taxon>Bacteria</taxon>
        <taxon>Bacillati</taxon>
        <taxon>Actinomycetota</taxon>
        <taxon>Actinomycetes</taxon>
        <taxon>Streptosporangiales</taxon>
        <taxon>Thermomonosporaceae</taxon>
        <taxon>Actinomadura</taxon>
    </lineage>
</organism>
<dbReference type="RefSeq" id="WP_182846114.1">
    <property type="nucleotide sequence ID" value="NZ_BAAALP010000001.1"/>
</dbReference>
<proteinExistence type="predicted"/>
<feature type="compositionally biased region" description="Polar residues" evidence="1">
    <location>
        <begin position="214"/>
        <end position="223"/>
    </location>
</feature>
<dbReference type="Proteomes" id="UP000572680">
    <property type="component" value="Unassembled WGS sequence"/>
</dbReference>
<evidence type="ECO:0000256" key="1">
    <source>
        <dbReference type="SAM" id="MobiDB-lite"/>
    </source>
</evidence>
<evidence type="ECO:0000313" key="3">
    <source>
        <dbReference type="Proteomes" id="UP000572680"/>
    </source>
</evidence>
<reference evidence="2 3" key="1">
    <citation type="submission" date="2020-08" db="EMBL/GenBank/DDBJ databases">
        <title>Genomic Encyclopedia of Type Strains, Phase IV (KMG-IV): sequencing the most valuable type-strain genomes for metagenomic binning, comparative biology and taxonomic classification.</title>
        <authorList>
            <person name="Goeker M."/>
        </authorList>
    </citation>
    <scope>NUCLEOTIDE SEQUENCE [LARGE SCALE GENOMIC DNA]</scope>
    <source>
        <strain evidence="2 3">DSM 44197</strain>
    </source>
</reference>
<comment type="caution">
    <text evidence="2">The sequence shown here is derived from an EMBL/GenBank/DDBJ whole genome shotgun (WGS) entry which is preliminary data.</text>
</comment>
<dbReference type="EMBL" id="JACJIA010000008">
    <property type="protein sequence ID" value="MBA8953952.1"/>
    <property type="molecule type" value="Genomic_DNA"/>
</dbReference>
<dbReference type="AlphaFoldDB" id="A0A7W3QNT7"/>
<keyword evidence="3" id="KW-1185">Reference proteome</keyword>
<sequence>MLILNASMGHSRYFGMSWPQAERLLNEVAENRPDIEFPEPEPVGDGSVPAHFLAATTDLTRSTLPYGGTQASFTLNAPHRGPRWEEWDSILDITINARTGYGALRWTVSADTTVPVAPEIAEHLWLSDNPIPPRIDPSVFADPWLPSYHHPHSALPVAQIRAAVEEFCRSRTGQRPACIGWIPGEWAGHRLDMPRPPRKAIELATPGVPGDPWAQQSLEPPTH</sequence>
<evidence type="ECO:0000313" key="2">
    <source>
        <dbReference type="EMBL" id="MBA8953952.1"/>
    </source>
</evidence>
<feature type="region of interest" description="Disordered" evidence="1">
    <location>
        <begin position="201"/>
        <end position="223"/>
    </location>
</feature>
<name>A0A7W3QNT7_ACTNM</name>
<dbReference type="InterPro" id="IPR025680">
    <property type="entry name" value="DddI"/>
</dbReference>
<accession>A0A7W3QNT7</accession>
<protein>
    <submittedName>
        <fullName evidence="2">Uncharacterized protein</fullName>
    </submittedName>
</protein>
<gene>
    <name evidence="2" type="ORF">HNR61_005606</name>
</gene>
<dbReference type="Pfam" id="PF14430">
    <property type="entry name" value="Imm1"/>
    <property type="match status" value="1"/>
</dbReference>